<accession>A0A0C3NWT3</accession>
<evidence type="ECO:0000256" key="1">
    <source>
        <dbReference type="SAM" id="MobiDB-lite"/>
    </source>
</evidence>
<proteinExistence type="predicted"/>
<gene>
    <name evidence="2" type="ORF">M404DRAFT_30301</name>
</gene>
<dbReference type="EMBL" id="KN832003">
    <property type="protein sequence ID" value="KIN99653.1"/>
    <property type="molecule type" value="Genomic_DNA"/>
</dbReference>
<evidence type="ECO:0000313" key="3">
    <source>
        <dbReference type="Proteomes" id="UP000054217"/>
    </source>
</evidence>
<feature type="compositionally biased region" description="Basic and acidic residues" evidence="1">
    <location>
        <begin position="99"/>
        <end position="108"/>
    </location>
</feature>
<dbReference type="InParanoid" id="A0A0C3NWT3"/>
<sequence>MSELRLISTTGNNDEGRVVVDWTQVLDNAIKYDTNNEEGTMRAKAKERKRHKVAEQAWWEEQAQLEAERVAREQAKAERAEREKAKRIAWEAKEQRVRKDEERCKAEEEREAEASGSKASKVKKVVMDPGCMCCTWAQVICEFLMDGNKKQVACVHCNQSKGKCQWPGDRKDSEAGPRVISKANKGKKQKANDGTPEPGLSQRKQAKSKPTEVLEIDEPEAGGSGVRKASTRGPLGLEEMLEWLIDVVGLIANNLVGLFELHETMAENLGHIADALESLLDESYGFGMAVSPLDSGSSELDSEELHEEAKWLKAHGEGEEEESEGEDESMAE</sequence>
<dbReference type="AlphaFoldDB" id="A0A0C3NWT3"/>
<feature type="compositionally biased region" description="Acidic residues" evidence="1">
    <location>
        <begin position="318"/>
        <end position="332"/>
    </location>
</feature>
<feature type="region of interest" description="Disordered" evidence="1">
    <location>
        <begin position="99"/>
        <end position="120"/>
    </location>
</feature>
<organism evidence="2 3">
    <name type="scientific">Pisolithus tinctorius Marx 270</name>
    <dbReference type="NCBI Taxonomy" id="870435"/>
    <lineage>
        <taxon>Eukaryota</taxon>
        <taxon>Fungi</taxon>
        <taxon>Dikarya</taxon>
        <taxon>Basidiomycota</taxon>
        <taxon>Agaricomycotina</taxon>
        <taxon>Agaricomycetes</taxon>
        <taxon>Agaricomycetidae</taxon>
        <taxon>Boletales</taxon>
        <taxon>Sclerodermatineae</taxon>
        <taxon>Pisolithaceae</taxon>
        <taxon>Pisolithus</taxon>
    </lineage>
</organism>
<protein>
    <submittedName>
        <fullName evidence="2">Uncharacterized protein</fullName>
    </submittedName>
</protein>
<feature type="compositionally biased region" description="Basic and acidic residues" evidence="1">
    <location>
        <begin position="307"/>
        <end position="317"/>
    </location>
</feature>
<reference evidence="3" key="2">
    <citation type="submission" date="2015-01" db="EMBL/GenBank/DDBJ databases">
        <title>Evolutionary Origins and Diversification of the Mycorrhizal Mutualists.</title>
        <authorList>
            <consortium name="DOE Joint Genome Institute"/>
            <consortium name="Mycorrhizal Genomics Consortium"/>
            <person name="Kohler A."/>
            <person name="Kuo A."/>
            <person name="Nagy L.G."/>
            <person name="Floudas D."/>
            <person name="Copeland A."/>
            <person name="Barry K.W."/>
            <person name="Cichocki N."/>
            <person name="Veneault-Fourrey C."/>
            <person name="LaButti K."/>
            <person name="Lindquist E.A."/>
            <person name="Lipzen A."/>
            <person name="Lundell T."/>
            <person name="Morin E."/>
            <person name="Murat C."/>
            <person name="Riley R."/>
            <person name="Ohm R."/>
            <person name="Sun H."/>
            <person name="Tunlid A."/>
            <person name="Henrissat B."/>
            <person name="Grigoriev I.V."/>
            <person name="Hibbett D.S."/>
            <person name="Martin F."/>
        </authorList>
    </citation>
    <scope>NUCLEOTIDE SEQUENCE [LARGE SCALE GENOMIC DNA]</scope>
    <source>
        <strain evidence="3">Marx 270</strain>
    </source>
</reference>
<dbReference type="STRING" id="870435.A0A0C3NWT3"/>
<keyword evidence="3" id="KW-1185">Reference proteome</keyword>
<reference evidence="2 3" key="1">
    <citation type="submission" date="2014-04" db="EMBL/GenBank/DDBJ databases">
        <authorList>
            <consortium name="DOE Joint Genome Institute"/>
            <person name="Kuo A."/>
            <person name="Kohler A."/>
            <person name="Costa M.D."/>
            <person name="Nagy L.G."/>
            <person name="Floudas D."/>
            <person name="Copeland A."/>
            <person name="Barry K.W."/>
            <person name="Cichocki N."/>
            <person name="Veneault-Fourrey C."/>
            <person name="LaButti K."/>
            <person name="Lindquist E.A."/>
            <person name="Lipzen A."/>
            <person name="Lundell T."/>
            <person name="Morin E."/>
            <person name="Murat C."/>
            <person name="Sun H."/>
            <person name="Tunlid A."/>
            <person name="Henrissat B."/>
            <person name="Grigoriev I.V."/>
            <person name="Hibbett D.S."/>
            <person name="Martin F."/>
            <person name="Nordberg H.P."/>
            <person name="Cantor M.N."/>
            <person name="Hua S.X."/>
        </authorList>
    </citation>
    <scope>NUCLEOTIDE SEQUENCE [LARGE SCALE GENOMIC DNA]</scope>
    <source>
        <strain evidence="2 3">Marx 270</strain>
    </source>
</reference>
<feature type="region of interest" description="Disordered" evidence="1">
    <location>
        <begin position="293"/>
        <end position="332"/>
    </location>
</feature>
<dbReference type="Proteomes" id="UP000054217">
    <property type="component" value="Unassembled WGS sequence"/>
</dbReference>
<feature type="region of interest" description="Disordered" evidence="1">
    <location>
        <begin position="160"/>
        <end position="229"/>
    </location>
</feature>
<dbReference type="OrthoDB" id="2705551at2759"/>
<evidence type="ECO:0000313" key="2">
    <source>
        <dbReference type="EMBL" id="KIN99653.1"/>
    </source>
</evidence>
<name>A0A0C3NWT3_PISTI</name>
<dbReference type="HOGENOM" id="CLU_048923_0_0_1"/>